<keyword evidence="5" id="KW-0573">Peptidoglycan synthesis</keyword>
<dbReference type="PANTHER" id="PTHR47019">
    <property type="entry name" value="LIPID II FLIPPASE MURJ"/>
    <property type="match status" value="1"/>
</dbReference>
<sequence>MNLSQIFNSQTKTITFAAILLGFSAGFSRLLGLVRNGLLAGFFGTGSEVNIYLAAFRIPDFVYNFLIVGGLTVAFLPIFSEYFSKEKEKAWEMVSYVLNVFLFLLILSSLVLFILAPFLIKIIVPGFSAEDQNLTVFLTRLMFLSPILFGLSSIFSGVLHHFNRFFIYSLAPIFYNVGIIFGILFFYPIFGLPGLSYGVILGAFLHLIIQVPSVRNCGFRYKLLFNFKYPAIKKIFRLMIPRSFAIAAQQINLIVITAIASTIVGGIAIFNYANDLHYFPIGIIGIPFALAVFPALSRNWAKGQKEKFLEIFSSVFRQIVFLIIPISVLIFILRAQLVRLVLGTLGPGNFDWSDTRLTAASLGLFSIGILASALIPFISRAFFSFQDTKTPTLIAVASVVINIILSFSLIWLLKYSSYFQILMSDILKLKGIENISIIGLPLAFSLAAIFQFFFLLTFLNKKIDGLKGKEIFSSFTKVFVTSLFMGFIVYFSLRFLDKFFIIERVWGLFIQTALAGLLGVLLYFAIAFIFKFPELTAITDSFKKQFQKKIAPSEIEITKPS</sequence>
<evidence type="ECO:0000256" key="8">
    <source>
        <dbReference type="SAM" id="Phobius"/>
    </source>
</evidence>
<dbReference type="CDD" id="cd13123">
    <property type="entry name" value="MATE_MurJ_like"/>
    <property type="match status" value="1"/>
</dbReference>
<feature type="transmembrane region" description="Helical" evidence="8">
    <location>
        <begin position="96"/>
        <end position="120"/>
    </location>
</feature>
<proteinExistence type="inferred from homology"/>
<feature type="transmembrane region" description="Helical" evidence="8">
    <location>
        <begin position="318"/>
        <end position="337"/>
    </location>
</feature>
<evidence type="ECO:0000256" key="6">
    <source>
        <dbReference type="ARBA" id="ARBA00022989"/>
    </source>
</evidence>
<organism evidence="9">
    <name type="scientific">marine sediment metagenome</name>
    <dbReference type="NCBI Taxonomy" id="412755"/>
    <lineage>
        <taxon>unclassified sequences</taxon>
        <taxon>metagenomes</taxon>
        <taxon>ecological metagenomes</taxon>
    </lineage>
</organism>
<keyword evidence="2" id="KW-1003">Cell membrane</keyword>
<feature type="transmembrane region" description="Helical" evidence="8">
    <location>
        <begin position="505"/>
        <end position="530"/>
    </location>
</feature>
<keyword evidence="7 8" id="KW-0472">Membrane</keyword>
<feature type="transmembrane region" description="Helical" evidence="8">
    <location>
        <begin position="435"/>
        <end position="459"/>
    </location>
</feature>
<dbReference type="Pfam" id="PF03023">
    <property type="entry name" value="MurJ"/>
    <property type="match status" value="1"/>
</dbReference>
<feature type="transmembrane region" description="Helical" evidence="8">
    <location>
        <begin position="13"/>
        <end position="31"/>
    </location>
</feature>
<dbReference type="HAMAP" id="MF_02078">
    <property type="entry name" value="MurJ_MviN"/>
    <property type="match status" value="1"/>
</dbReference>
<dbReference type="AlphaFoldDB" id="A0A0F9X409"/>
<evidence type="ECO:0000256" key="4">
    <source>
        <dbReference type="ARBA" id="ARBA00022960"/>
    </source>
</evidence>
<dbReference type="InterPro" id="IPR051050">
    <property type="entry name" value="Lipid_II_flippase_MurJ/MviN"/>
</dbReference>
<evidence type="ECO:0000256" key="1">
    <source>
        <dbReference type="ARBA" id="ARBA00004651"/>
    </source>
</evidence>
<dbReference type="NCBIfam" id="TIGR01695">
    <property type="entry name" value="murJ_mviN"/>
    <property type="match status" value="1"/>
</dbReference>
<evidence type="ECO:0000313" key="9">
    <source>
        <dbReference type="EMBL" id="KKN93566.1"/>
    </source>
</evidence>
<dbReference type="GO" id="GO:0034204">
    <property type="term" value="P:lipid translocation"/>
    <property type="evidence" value="ECO:0007669"/>
    <property type="project" value="TreeGrafter"/>
</dbReference>
<keyword evidence="4" id="KW-0133">Cell shape</keyword>
<feature type="transmembrane region" description="Helical" evidence="8">
    <location>
        <begin position="471"/>
        <end position="493"/>
    </location>
</feature>
<dbReference type="GO" id="GO:0009252">
    <property type="term" value="P:peptidoglycan biosynthetic process"/>
    <property type="evidence" value="ECO:0007669"/>
    <property type="project" value="UniProtKB-KW"/>
</dbReference>
<dbReference type="GO" id="GO:0005886">
    <property type="term" value="C:plasma membrane"/>
    <property type="evidence" value="ECO:0007669"/>
    <property type="project" value="UniProtKB-SubCell"/>
</dbReference>
<comment type="caution">
    <text evidence="9">The sequence shown here is derived from an EMBL/GenBank/DDBJ whole genome shotgun (WGS) entry which is preliminary data.</text>
</comment>
<comment type="subcellular location">
    <subcellularLocation>
        <location evidence="1">Cell membrane</location>
        <topology evidence="1">Multi-pass membrane protein</topology>
    </subcellularLocation>
</comment>
<evidence type="ECO:0000256" key="7">
    <source>
        <dbReference type="ARBA" id="ARBA00023136"/>
    </source>
</evidence>
<evidence type="ECO:0000256" key="3">
    <source>
        <dbReference type="ARBA" id="ARBA00022692"/>
    </source>
</evidence>
<evidence type="ECO:0000256" key="5">
    <source>
        <dbReference type="ARBA" id="ARBA00022984"/>
    </source>
</evidence>
<evidence type="ECO:0008006" key="10">
    <source>
        <dbReference type="Google" id="ProtNLM"/>
    </source>
</evidence>
<gene>
    <name evidence="9" type="ORF">LCGC14_0197550</name>
</gene>
<feature type="transmembrane region" description="Helical" evidence="8">
    <location>
        <begin position="357"/>
        <end position="378"/>
    </location>
</feature>
<feature type="transmembrane region" description="Helical" evidence="8">
    <location>
        <begin position="140"/>
        <end position="159"/>
    </location>
</feature>
<feature type="transmembrane region" description="Helical" evidence="8">
    <location>
        <begin position="195"/>
        <end position="214"/>
    </location>
</feature>
<keyword evidence="3 8" id="KW-0812">Transmembrane</keyword>
<feature type="transmembrane region" description="Helical" evidence="8">
    <location>
        <begin position="244"/>
        <end position="270"/>
    </location>
</feature>
<dbReference type="PANTHER" id="PTHR47019:SF1">
    <property type="entry name" value="LIPID II FLIPPASE MURJ"/>
    <property type="match status" value="1"/>
</dbReference>
<accession>A0A0F9X409</accession>
<feature type="transmembrane region" description="Helical" evidence="8">
    <location>
        <begin position="61"/>
        <end position="84"/>
    </location>
</feature>
<dbReference type="GO" id="GO:0008360">
    <property type="term" value="P:regulation of cell shape"/>
    <property type="evidence" value="ECO:0007669"/>
    <property type="project" value="UniProtKB-KW"/>
</dbReference>
<reference evidence="9" key="1">
    <citation type="journal article" date="2015" name="Nature">
        <title>Complex archaea that bridge the gap between prokaryotes and eukaryotes.</title>
        <authorList>
            <person name="Spang A."/>
            <person name="Saw J.H."/>
            <person name="Jorgensen S.L."/>
            <person name="Zaremba-Niedzwiedzka K."/>
            <person name="Martijn J."/>
            <person name="Lind A.E."/>
            <person name="van Eijk R."/>
            <person name="Schleper C."/>
            <person name="Guy L."/>
            <person name="Ettema T.J."/>
        </authorList>
    </citation>
    <scope>NUCLEOTIDE SEQUENCE</scope>
</reference>
<feature type="transmembrane region" description="Helical" evidence="8">
    <location>
        <begin position="390"/>
        <end position="415"/>
    </location>
</feature>
<dbReference type="EMBL" id="LAZR01000085">
    <property type="protein sequence ID" value="KKN93566.1"/>
    <property type="molecule type" value="Genomic_DNA"/>
</dbReference>
<name>A0A0F9X409_9ZZZZ</name>
<protein>
    <recommendedName>
        <fullName evidence="10">Lipid II flippase MurJ</fullName>
    </recommendedName>
</protein>
<feature type="transmembrane region" description="Helical" evidence="8">
    <location>
        <begin position="276"/>
        <end position="297"/>
    </location>
</feature>
<dbReference type="InterPro" id="IPR004268">
    <property type="entry name" value="MurJ"/>
</dbReference>
<evidence type="ECO:0000256" key="2">
    <source>
        <dbReference type="ARBA" id="ARBA00022475"/>
    </source>
</evidence>
<keyword evidence="6 8" id="KW-1133">Transmembrane helix</keyword>
<dbReference type="PIRSF" id="PIRSF002869">
    <property type="entry name" value="MviN"/>
    <property type="match status" value="1"/>
</dbReference>
<feature type="transmembrane region" description="Helical" evidence="8">
    <location>
        <begin position="166"/>
        <end position="189"/>
    </location>
</feature>
<dbReference type="PRINTS" id="PR01806">
    <property type="entry name" value="VIRFACTRMVIN"/>
</dbReference>
<dbReference type="GO" id="GO:0015648">
    <property type="term" value="F:lipid-linked peptidoglycan transporter activity"/>
    <property type="evidence" value="ECO:0007669"/>
    <property type="project" value="TreeGrafter"/>
</dbReference>